<keyword evidence="3" id="KW-1185">Reference proteome</keyword>
<evidence type="ECO:0000313" key="2">
    <source>
        <dbReference type="Ensembl" id="ENSMGAP00000029290.1"/>
    </source>
</evidence>
<dbReference type="PANTHER" id="PTHR47633:SF4">
    <property type="entry name" value="MYOPALLADIN ISOFORM X1"/>
    <property type="match status" value="1"/>
</dbReference>
<dbReference type="InterPro" id="IPR003599">
    <property type="entry name" value="Ig_sub"/>
</dbReference>
<dbReference type="InterPro" id="IPR013098">
    <property type="entry name" value="Ig_I-set"/>
</dbReference>
<dbReference type="Ensembl" id="ENSMGAT00000034266.1">
    <property type="protein sequence ID" value="ENSMGAP00000029290.1"/>
    <property type="gene ID" value="ENSMGAG00000021022.1"/>
</dbReference>
<feature type="domain" description="Ig-like" evidence="1">
    <location>
        <begin position="28"/>
        <end position="117"/>
    </location>
</feature>
<dbReference type="OrthoDB" id="9041108at2759"/>
<dbReference type="InterPro" id="IPR036179">
    <property type="entry name" value="Ig-like_dom_sf"/>
</dbReference>
<dbReference type="InterPro" id="IPR007110">
    <property type="entry name" value="Ig-like_dom"/>
</dbReference>
<accession>A0A803YBZ3</accession>
<dbReference type="Proteomes" id="UP000001645">
    <property type="component" value="Chromosome 7"/>
</dbReference>
<dbReference type="PROSITE" id="PS50835">
    <property type="entry name" value="IG_LIKE"/>
    <property type="match status" value="1"/>
</dbReference>
<sequence length="122" mass="13700">RQCTCERRLQYINMMLFYFLCSSEGKTPPFFDTPITPVDGIIGESADFECHVSGTQPIRVTWAKDNQEIRTGGNYQISYVENTAHLTILRVDRGDSGKYTCYASNEVGKDSCTAQLNVKGTE</sequence>
<dbReference type="SMART" id="SM00408">
    <property type="entry name" value="IGc2"/>
    <property type="match status" value="1"/>
</dbReference>
<dbReference type="Pfam" id="PF07679">
    <property type="entry name" value="I-set"/>
    <property type="match status" value="1"/>
</dbReference>
<dbReference type="AlphaFoldDB" id="A0A803YBZ3"/>
<proteinExistence type="predicted"/>
<dbReference type="PANTHER" id="PTHR47633">
    <property type="entry name" value="IMMUNOGLOBULIN"/>
    <property type="match status" value="1"/>
</dbReference>
<dbReference type="InterPro" id="IPR013783">
    <property type="entry name" value="Ig-like_fold"/>
</dbReference>
<dbReference type="InParanoid" id="A0A803YBZ3"/>
<dbReference type="SUPFAM" id="SSF48726">
    <property type="entry name" value="Immunoglobulin"/>
    <property type="match status" value="1"/>
</dbReference>
<reference evidence="2" key="3">
    <citation type="submission" date="2025-09" db="UniProtKB">
        <authorList>
            <consortium name="Ensembl"/>
        </authorList>
    </citation>
    <scope>IDENTIFICATION</scope>
</reference>
<name>A0A803YBZ3_MELGA</name>
<dbReference type="FunFam" id="2.60.40.10:FF:000022">
    <property type="entry name" value="Cardiac titin"/>
    <property type="match status" value="1"/>
</dbReference>
<dbReference type="Gene3D" id="2.60.40.10">
    <property type="entry name" value="Immunoglobulins"/>
    <property type="match status" value="1"/>
</dbReference>
<dbReference type="InterPro" id="IPR003598">
    <property type="entry name" value="Ig_sub2"/>
</dbReference>
<evidence type="ECO:0000259" key="1">
    <source>
        <dbReference type="PROSITE" id="PS50835"/>
    </source>
</evidence>
<protein>
    <recommendedName>
        <fullName evidence="1">Ig-like domain-containing protein</fullName>
    </recommendedName>
</protein>
<organism evidence="2 3">
    <name type="scientific">Meleagris gallopavo</name>
    <name type="common">Wild turkey</name>
    <dbReference type="NCBI Taxonomy" id="9103"/>
    <lineage>
        <taxon>Eukaryota</taxon>
        <taxon>Metazoa</taxon>
        <taxon>Chordata</taxon>
        <taxon>Craniata</taxon>
        <taxon>Vertebrata</taxon>
        <taxon>Euteleostomi</taxon>
        <taxon>Archelosauria</taxon>
        <taxon>Archosauria</taxon>
        <taxon>Dinosauria</taxon>
        <taxon>Saurischia</taxon>
        <taxon>Theropoda</taxon>
        <taxon>Coelurosauria</taxon>
        <taxon>Aves</taxon>
        <taxon>Neognathae</taxon>
        <taxon>Galloanserae</taxon>
        <taxon>Galliformes</taxon>
        <taxon>Phasianidae</taxon>
        <taxon>Meleagridinae</taxon>
        <taxon>Meleagris</taxon>
    </lineage>
</organism>
<reference evidence="2 3" key="1">
    <citation type="journal article" date="2010" name="PLoS Biol.">
        <title>Multi-platform next-generation sequencing of the domestic turkey (Meleagris gallopavo): genome assembly and analysis.</title>
        <authorList>
            <person name="Dalloul R.A."/>
            <person name="Long J.A."/>
            <person name="Zimin A.V."/>
            <person name="Aslam L."/>
            <person name="Beal K."/>
            <person name="Blomberg L.A."/>
            <person name="Bouffard P."/>
            <person name="Burt D.W."/>
            <person name="Crasta O."/>
            <person name="Crooijmans R.P."/>
            <person name="Cooper K."/>
            <person name="Coulombe R.A."/>
            <person name="De S."/>
            <person name="Delany M.E."/>
            <person name="Dodgson J.B."/>
            <person name="Dong J.J."/>
            <person name="Evans C."/>
            <person name="Frederickson K.M."/>
            <person name="Flicek P."/>
            <person name="Florea L."/>
            <person name="Folkerts O."/>
            <person name="Groenen M.A."/>
            <person name="Harkins T.T."/>
            <person name="Herrero J."/>
            <person name="Hoffmann S."/>
            <person name="Megens H.J."/>
            <person name="Jiang A."/>
            <person name="de Jong P."/>
            <person name="Kaiser P."/>
            <person name="Kim H."/>
            <person name="Kim K.W."/>
            <person name="Kim S."/>
            <person name="Langenberger D."/>
            <person name="Lee M.K."/>
            <person name="Lee T."/>
            <person name="Mane S."/>
            <person name="Marcais G."/>
            <person name="Marz M."/>
            <person name="McElroy A.P."/>
            <person name="Modise T."/>
            <person name="Nefedov M."/>
            <person name="Notredame C."/>
            <person name="Paton I.R."/>
            <person name="Payne W.S."/>
            <person name="Pertea G."/>
            <person name="Prickett D."/>
            <person name="Puiu D."/>
            <person name="Qioa D."/>
            <person name="Raineri E."/>
            <person name="Ruffier M."/>
            <person name="Salzberg S.L."/>
            <person name="Schatz M.C."/>
            <person name="Scheuring C."/>
            <person name="Schmidt C.J."/>
            <person name="Schroeder S."/>
            <person name="Searle S.M."/>
            <person name="Smith E.J."/>
            <person name="Smith J."/>
            <person name="Sonstegard T.S."/>
            <person name="Stadler P.F."/>
            <person name="Tafer H."/>
            <person name="Tu Z.J."/>
            <person name="Van Tassell C.P."/>
            <person name="Vilella A.J."/>
            <person name="Williams K.P."/>
            <person name="Yorke J.A."/>
            <person name="Zhang L."/>
            <person name="Zhang H.B."/>
            <person name="Zhang X."/>
            <person name="Zhang Y."/>
            <person name="Reed K.M."/>
        </authorList>
    </citation>
    <scope>NUCLEOTIDE SEQUENCE [LARGE SCALE GENOMIC DNA]</scope>
</reference>
<reference evidence="2" key="2">
    <citation type="submission" date="2025-08" db="UniProtKB">
        <authorList>
            <consortium name="Ensembl"/>
        </authorList>
    </citation>
    <scope>IDENTIFICATION</scope>
</reference>
<dbReference type="SMART" id="SM00409">
    <property type="entry name" value="IG"/>
    <property type="match status" value="1"/>
</dbReference>
<evidence type="ECO:0000313" key="3">
    <source>
        <dbReference type="Proteomes" id="UP000001645"/>
    </source>
</evidence>
<dbReference type="GeneTree" id="ENSGT01110000267173"/>